<accession>A0ABZ2C9Z9</accession>
<evidence type="ECO:0000259" key="5">
    <source>
        <dbReference type="PROSITE" id="PS50937"/>
    </source>
</evidence>
<dbReference type="SMART" id="SM00422">
    <property type="entry name" value="HTH_MERR"/>
    <property type="match status" value="1"/>
</dbReference>
<proteinExistence type="predicted"/>
<keyword evidence="7" id="KW-1185">Reference proteome</keyword>
<dbReference type="InterPro" id="IPR047057">
    <property type="entry name" value="MerR_fam"/>
</dbReference>
<evidence type="ECO:0000313" key="7">
    <source>
        <dbReference type="Proteomes" id="UP001357223"/>
    </source>
</evidence>
<dbReference type="InterPro" id="IPR000551">
    <property type="entry name" value="MerR-type_HTH_dom"/>
</dbReference>
<keyword evidence="4" id="KW-0804">Transcription</keyword>
<reference evidence="6 7" key="1">
    <citation type="submission" date="2023-10" db="EMBL/GenBank/DDBJ databases">
        <title>Niallia locisalis sp.nov. isolated from a salt pond sample.</title>
        <authorList>
            <person name="Li X.-J."/>
            <person name="Dong L."/>
        </authorList>
    </citation>
    <scope>NUCLEOTIDE SEQUENCE [LARGE SCALE GENOMIC DNA]</scope>
    <source>
        <strain evidence="6 7">DSM 29761</strain>
    </source>
</reference>
<protein>
    <submittedName>
        <fullName evidence="6">MerR family transcriptional regulator</fullName>
    </submittedName>
</protein>
<dbReference type="EMBL" id="CP137640">
    <property type="protein sequence ID" value="WVX80293.1"/>
    <property type="molecule type" value="Genomic_DNA"/>
</dbReference>
<evidence type="ECO:0000313" key="6">
    <source>
        <dbReference type="EMBL" id="WVX80293.1"/>
    </source>
</evidence>
<feature type="domain" description="HTH merR-type" evidence="5">
    <location>
        <begin position="9"/>
        <end position="79"/>
    </location>
</feature>
<dbReference type="SUPFAM" id="SSF46955">
    <property type="entry name" value="Putative DNA-binding domain"/>
    <property type="match status" value="1"/>
</dbReference>
<evidence type="ECO:0000256" key="1">
    <source>
        <dbReference type="ARBA" id="ARBA00022491"/>
    </source>
</evidence>
<sequence>MNNRQLLRAYSIKEVSQILNIPTGTIRQWEKDLNGLLKIPRTQQGARYYTEHEIKILNKVKEMREQNVPKGMIRTLLEKYLKQESEPASDTFEVAFQPQTAQDIEPAPENELEPSNLEAFQKAMETFKQDLLNEIKHEIKYEMKRNKNDLLDDMKNELSNSSLVTVKEISKSIQRSNDRRKAEVEEITNAITRASEKTSETYGTLSYDILKGSESTYERIAKRINASTKMAERENQKLFETVSKKVNEAKDEMRNVSQFFDVQQDYLIESINELKQSQEEVQKREEIFQEMISTYREVAASKKQQKKWWKPWS</sequence>
<gene>
    <name evidence="6" type="ORF">R4Z09_24010</name>
</gene>
<dbReference type="InterPro" id="IPR009061">
    <property type="entry name" value="DNA-bd_dom_put_sf"/>
</dbReference>
<dbReference type="Proteomes" id="UP001357223">
    <property type="component" value="Chromosome"/>
</dbReference>
<dbReference type="PANTHER" id="PTHR30204:SF69">
    <property type="entry name" value="MERR-FAMILY TRANSCRIPTIONAL REGULATOR"/>
    <property type="match status" value="1"/>
</dbReference>
<evidence type="ECO:0000256" key="2">
    <source>
        <dbReference type="ARBA" id="ARBA00023015"/>
    </source>
</evidence>
<keyword evidence="1" id="KW-0678">Repressor</keyword>
<dbReference type="PROSITE" id="PS50937">
    <property type="entry name" value="HTH_MERR_2"/>
    <property type="match status" value="1"/>
</dbReference>
<evidence type="ECO:0000256" key="3">
    <source>
        <dbReference type="ARBA" id="ARBA00023125"/>
    </source>
</evidence>
<evidence type="ECO:0000256" key="4">
    <source>
        <dbReference type="ARBA" id="ARBA00023163"/>
    </source>
</evidence>
<dbReference type="Gene3D" id="1.10.1660.10">
    <property type="match status" value="1"/>
</dbReference>
<dbReference type="PANTHER" id="PTHR30204">
    <property type="entry name" value="REDOX-CYCLING DRUG-SENSING TRANSCRIPTIONAL ACTIVATOR SOXR"/>
    <property type="match status" value="1"/>
</dbReference>
<organism evidence="6 7">
    <name type="scientific">Niallia oryzisoli</name>
    <dbReference type="NCBI Taxonomy" id="1737571"/>
    <lineage>
        <taxon>Bacteria</taxon>
        <taxon>Bacillati</taxon>
        <taxon>Bacillota</taxon>
        <taxon>Bacilli</taxon>
        <taxon>Bacillales</taxon>
        <taxon>Bacillaceae</taxon>
        <taxon>Niallia</taxon>
    </lineage>
</organism>
<name>A0ABZ2C9Z9_9BACI</name>
<keyword evidence="2" id="KW-0805">Transcription regulation</keyword>
<dbReference type="RefSeq" id="WP_338449222.1">
    <property type="nucleotide sequence ID" value="NZ_CP137640.1"/>
</dbReference>
<dbReference type="Pfam" id="PF13411">
    <property type="entry name" value="MerR_1"/>
    <property type="match status" value="1"/>
</dbReference>
<keyword evidence="3" id="KW-0238">DNA-binding</keyword>